<keyword evidence="2" id="KW-0061">Asparagine biosynthesis</keyword>
<evidence type="ECO:0000256" key="1">
    <source>
        <dbReference type="ARBA" id="ARBA00022605"/>
    </source>
</evidence>
<reference evidence="6 7" key="1">
    <citation type="journal article" date="2018" name="Cell">
        <title>The Chara Genome: Secondary Complexity and Implications for Plant Terrestrialization.</title>
        <authorList>
            <person name="Nishiyama T."/>
            <person name="Sakayama H."/>
            <person name="Vries J.D."/>
            <person name="Buschmann H."/>
            <person name="Saint-Marcoux D."/>
            <person name="Ullrich K.K."/>
            <person name="Haas F.B."/>
            <person name="Vanderstraeten L."/>
            <person name="Becker D."/>
            <person name="Lang D."/>
            <person name="Vosolsobe S."/>
            <person name="Rombauts S."/>
            <person name="Wilhelmsson P.K.I."/>
            <person name="Janitza P."/>
            <person name="Kern R."/>
            <person name="Heyl A."/>
            <person name="Rumpler F."/>
            <person name="Villalobos L.I.A.C."/>
            <person name="Clay J.M."/>
            <person name="Skokan R."/>
            <person name="Toyoda A."/>
            <person name="Suzuki Y."/>
            <person name="Kagoshima H."/>
            <person name="Schijlen E."/>
            <person name="Tajeshwar N."/>
            <person name="Catarino B."/>
            <person name="Hetherington A.J."/>
            <person name="Saltykova A."/>
            <person name="Bonnot C."/>
            <person name="Breuninger H."/>
            <person name="Symeonidi A."/>
            <person name="Radhakrishnan G.V."/>
            <person name="Van Nieuwerburgh F."/>
            <person name="Deforce D."/>
            <person name="Chang C."/>
            <person name="Karol K.G."/>
            <person name="Hedrich R."/>
            <person name="Ulvskov P."/>
            <person name="Glockner G."/>
            <person name="Delwiche C.F."/>
            <person name="Petrasek J."/>
            <person name="Van de Peer Y."/>
            <person name="Friml J."/>
            <person name="Beilby M."/>
            <person name="Dolan L."/>
            <person name="Kohara Y."/>
            <person name="Sugano S."/>
            <person name="Fujiyama A."/>
            <person name="Delaux P.-M."/>
            <person name="Quint M."/>
            <person name="TheiBen G."/>
            <person name="Hagemann M."/>
            <person name="Harholt J."/>
            <person name="Dunand C."/>
            <person name="Zachgo S."/>
            <person name="Langdale J."/>
            <person name="Maumus F."/>
            <person name="Straeten D.V.D."/>
            <person name="Gould S.B."/>
            <person name="Rensing S.A."/>
        </authorList>
    </citation>
    <scope>NUCLEOTIDE SEQUENCE [LARGE SCALE GENOMIC DNA]</scope>
    <source>
        <strain evidence="6 7">S276</strain>
    </source>
</reference>
<dbReference type="CDD" id="cd01991">
    <property type="entry name" value="Asn_synthase_B_C"/>
    <property type="match status" value="1"/>
</dbReference>
<dbReference type="GO" id="GO:0004066">
    <property type="term" value="F:asparagine synthase (glutamine-hydrolyzing) activity"/>
    <property type="evidence" value="ECO:0007669"/>
    <property type="project" value="InterPro"/>
</dbReference>
<feature type="domain" description="Asparagine synthetase" evidence="5">
    <location>
        <begin position="957"/>
        <end position="1008"/>
    </location>
</feature>
<dbReference type="Gene3D" id="3.60.20.10">
    <property type="entry name" value="Glutamine Phosphoribosylpyrophosphate, subunit 1, domain 1"/>
    <property type="match status" value="1"/>
</dbReference>
<feature type="region of interest" description="Disordered" evidence="4">
    <location>
        <begin position="638"/>
        <end position="667"/>
    </location>
</feature>
<comment type="caution">
    <text evidence="6">The sequence shown here is derived from an EMBL/GenBank/DDBJ whole genome shotgun (WGS) entry which is preliminary data.</text>
</comment>
<feature type="compositionally biased region" description="Polar residues" evidence="4">
    <location>
        <begin position="30"/>
        <end position="56"/>
    </location>
</feature>
<dbReference type="InterPro" id="IPR001962">
    <property type="entry name" value="Asn_synthase"/>
</dbReference>
<dbReference type="InterPro" id="IPR029055">
    <property type="entry name" value="Ntn_hydrolases_N"/>
</dbReference>
<dbReference type="OrthoDB" id="10252281at2759"/>
<dbReference type="STRING" id="69332.A0A388M6C5"/>
<organism evidence="6 7">
    <name type="scientific">Chara braunii</name>
    <name type="common">Braun's stonewort</name>
    <dbReference type="NCBI Taxonomy" id="69332"/>
    <lineage>
        <taxon>Eukaryota</taxon>
        <taxon>Viridiplantae</taxon>
        <taxon>Streptophyta</taxon>
        <taxon>Charophyceae</taxon>
        <taxon>Charales</taxon>
        <taxon>Characeae</taxon>
        <taxon>Chara</taxon>
    </lineage>
</organism>
<feature type="region of interest" description="Disordered" evidence="4">
    <location>
        <begin position="499"/>
        <end position="540"/>
    </location>
</feature>
<feature type="compositionally biased region" description="Basic and acidic residues" evidence="4">
    <location>
        <begin position="499"/>
        <end position="520"/>
    </location>
</feature>
<feature type="compositionally biased region" description="Polar residues" evidence="4">
    <location>
        <begin position="414"/>
        <end position="423"/>
    </location>
</feature>
<name>A0A388M6C5_CHABU</name>
<dbReference type="Gene3D" id="3.40.50.620">
    <property type="entry name" value="HUPs"/>
    <property type="match status" value="2"/>
</dbReference>
<feature type="region of interest" description="Disordered" evidence="4">
    <location>
        <begin position="414"/>
        <end position="440"/>
    </location>
</feature>
<dbReference type="SUPFAM" id="SSF56235">
    <property type="entry name" value="N-terminal nucleophile aminohydrolases (Ntn hydrolases)"/>
    <property type="match status" value="1"/>
</dbReference>
<dbReference type="EMBL" id="BFEA01000780">
    <property type="protein sequence ID" value="GBG90022.1"/>
    <property type="molecule type" value="Genomic_DNA"/>
</dbReference>
<feature type="compositionally biased region" description="Polar residues" evidence="4">
    <location>
        <begin position="129"/>
        <end position="140"/>
    </location>
</feature>
<protein>
    <recommendedName>
        <fullName evidence="5">Asparagine synthetase domain-containing protein</fullName>
    </recommendedName>
</protein>
<feature type="compositionally biased region" description="Basic and acidic residues" evidence="4">
    <location>
        <begin position="658"/>
        <end position="667"/>
    </location>
</feature>
<accession>A0A388M6C5</accession>
<feature type="domain" description="Asparagine synthetase" evidence="5">
    <location>
        <begin position="1229"/>
        <end position="1307"/>
    </location>
</feature>
<dbReference type="Gramene" id="GBG90022">
    <property type="protein sequence ID" value="GBG90022"/>
    <property type="gene ID" value="CBR_g50115"/>
</dbReference>
<dbReference type="SUPFAM" id="SSF52402">
    <property type="entry name" value="Adenine nucleotide alpha hydrolases-like"/>
    <property type="match status" value="1"/>
</dbReference>
<feature type="compositionally biased region" description="Gly residues" evidence="4">
    <location>
        <begin position="1372"/>
        <end position="1383"/>
    </location>
</feature>
<keyword evidence="1" id="KW-0028">Amino-acid biosynthesis</keyword>
<feature type="region of interest" description="Disordered" evidence="4">
    <location>
        <begin position="1082"/>
        <end position="1107"/>
    </location>
</feature>
<evidence type="ECO:0000313" key="6">
    <source>
        <dbReference type="EMBL" id="GBG90022.1"/>
    </source>
</evidence>
<dbReference type="Proteomes" id="UP000265515">
    <property type="component" value="Unassembled WGS sequence"/>
</dbReference>
<evidence type="ECO:0000256" key="4">
    <source>
        <dbReference type="SAM" id="MobiDB-lite"/>
    </source>
</evidence>
<keyword evidence="3" id="KW-0315">Glutamine amidotransferase</keyword>
<feature type="region of interest" description="Disordered" evidence="4">
    <location>
        <begin position="693"/>
        <end position="720"/>
    </location>
</feature>
<keyword evidence="7" id="KW-1185">Reference proteome</keyword>
<dbReference type="PANTHER" id="PTHR45937:SF1">
    <property type="entry name" value="ASPARAGINE SYNTHETASE DOMAIN-CONTAINING PROTEIN 1"/>
    <property type="match status" value="1"/>
</dbReference>
<proteinExistence type="predicted"/>
<dbReference type="PANTHER" id="PTHR45937">
    <property type="entry name" value="ASPARAGINE SYNTHETASE DOMAIN-CONTAINING PROTEIN 1"/>
    <property type="match status" value="1"/>
</dbReference>
<evidence type="ECO:0000256" key="2">
    <source>
        <dbReference type="ARBA" id="ARBA00022888"/>
    </source>
</evidence>
<feature type="region of interest" description="Disordered" evidence="4">
    <location>
        <begin position="97"/>
        <end position="169"/>
    </location>
</feature>
<evidence type="ECO:0000313" key="7">
    <source>
        <dbReference type="Proteomes" id="UP000265515"/>
    </source>
</evidence>
<feature type="region of interest" description="Disordered" evidence="4">
    <location>
        <begin position="1354"/>
        <end position="1398"/>
    </location>
</feature>
<dbReference type="InterPro" id="IPR051857">
    <property type="entry name" value="Asn_synthetase_domain"/>
</dbReference>
<evidence type="ECO:0000259" key="5">
    <source>
        <dbReference type="Pfam" id="PF00733"/>
    </source>
</evidence>
<dbReference type="InterPro" id="IPR014729">
    <property type="entry name" value="Rossmann-like_a/b/a_fold"/>
</dbReference>
<dbReference type="GO" id="GO:0006529">
    <property type="term" value="P:asparagine biosynthetic process"/>
    <property type="evidence" value="ECO:0007669"/>
    <property type="project" value="UniProtKB-KW"/>
</dbReference>
<evidence type="ECO:0000256" key="3">
    <source>
        <dbReference type="ARBA" id="ARBA00022962"/>
    </source>
</evidence>
<gene>
    <name evidence="6" type="ORF">CBR_g50115</name>
</gene>
<feature type="compositionally biased region" description="Polar residues" evidence="4">
    <location>
        <begin position="109"/>
        <end position="119"/>
    </location>
</feature>
<feature type="region of interest" description="Disordered" evidence="4">
    <location>
        <begin position="771"/>
        <end position="803"/>
    </location>
</feature>
<feature type="compositionally biased region" description="Low complexity" evidence="4">
    <location>
        <begin position="1359"/>
        <end position="1371"/>
    </location>
</feature>
<feature type="compositionally biased region" description="Basic residues" evidence="4">
    <location>
        <begin position="700"/>
        <end position="711"/>
    </location>
</feature>
<dbReference type="Pfam" id="PF00733">
    <property type="entry name" value="Asn_synthase"/>
    <property type="match status" value="2"/>
</dbReference>
<sequence length="1398" mass="148945">MPLVQFRLWTSSSCMLNRPISLPPHPLGKQEQNANVARNPSVSGTQRISDRSQGQEPSLWLLSRRGPDGLGSCRVAIASPHRCKDPTIVVVCSVSAAPGDGGDSEEVESTASSRSQAQNGLPCAEELSATGTQTLSSAERSANDKNREGGQACTRGATSSAHGFDKGTDQAELQDIRGKEEPSLSGKNSWSAWCSERATDEVEEDGDGELLSAQLAEANLLEACDKNAGCRGVEAKQHTTAICAAKEEHPPPPICQSDLASILIAGSSLQLRGRRKISQPLIDSAGNVLAFNGEIFGGLKMESSGNDAEALLDALGQCCSSCNRHSCTSRGTVGNVDYDSAGSCVDAAKGCLTVPKVMSRLRGPWAFVYWQNSASTLWYGRDAVGRRSLVAHFPDRFDARLMVASVILESTPSSGAAGNNSVEQQHHQADSQKTQAQGRAEGKALNHEGCGCGPCGGTNLNYESSSCCSDPSIGALGADGRPAERQVVDDVGSCSLERQRREIGSNKGLESDKNRLRDTPGRPFGCRLANGEDEASGQEGESRSAQSKCCGLHFSGSSARSVGDRGDTNVCLSSFVMGNSKGAELAGVGCRMCSEHRQCLCGQQAKALVSSRDHSRGDVLAGAKAGVAAVHQSAFEMPAQSDSVSHRRSATAVTAADGAEKDKDGKVARTANSACGPEALVASSQVDVGLVAGRAEKKGSSRRMKGRKKQQERRESMEGSRIGKACVNDCANDDDLQIYHHQAAQLWGPLHTWVDVPCGIFSVVLPPQELPAHSSRPSDNYDMENTGRGRQRSPSDDSNAGAGMVGLWRKHKWEDDCLRAISEWNRGAAAAVVQGTAGTSSESVLTSIGFCKHCLVHPAPSNSVEAAMSRTTEFCRQAAAGPSCASPNQDRHHCCVATRMVPSPDYFDAAVQRVMVSLEESIRRRVLDIRECRQPGGYLLGLTTPREREDGHGSVDLVTASPVAILFSGGVDSMIIAGLAGKHVPHDRPIDLINVCFDGGCSPDRQTAIAGLAELRRILPSRHWRLIKVDSTLDEVDRKREHILSLLHPSNTYMDLNIGAVLWLAAKGEGWVHFDDDNNQATAEVGGRAGDSSKAAPVHGRTTSRDQVDAVDEAVPTVQTGSFTGFMGEKGTNQELAVRQRPNNGEGDVRQNTGDGVAAEKKSVCIPFGQSGREASSKAPHEERRGAAVRNAANGRPWYRSQARVLLIGSGADEQCAGYGRHRTKFREGGWEALEAEMRLDVHRLWQRNLGRDDRCTADHGREARFPFLDEDVMLTLLAVPLWAIADLTKPMGRGEKLILREVARRLGLAGAAALPKRAIQFGCRIAKASNVRDFGSNRAANLSSAGGLALQGGGGYRVRSQPSPVKSKSSQGGGGYRGGGGVTTNPCKEQEQSLIHK</sequence>
<feature type="region of interest" description="Disordered" evidence="4">
    <location>
        <begin position="22"/>
        <end position="62"/>
    </location>
</feature>